<feature type="transmembrane region" description="Helical" evidence="2">
    <location>
        <begin position="53"/>
        <end position="74"/>
    </location>
</feature>
<feature type="transmembrane region" description="Helical" evidence="2">
    <location>
        <begin position="238"/>
        <end position="263"/>
    </location>
</feature>
<sequence>MAAVSSSLDGAPVPSIVAAGLLMGLVHVLTGPDHLSALIVLSAGSSWRSCQLGLRWGCGHSTGLVVVTACFLALGQHVNVNAFGTDCDFLVGFLMIGLGLWSLRHYLLLRHQLLQQPPPPLAEATWLLRQDVERPLVDAAQTNDTDGATHETGPSPAWNKSPRLTARDGRHDDNDDDTTTTTAPAATRCCCGLVQADIKNPRTQQLTAFAYGTAHGLAGTGGVLGVLPAVILNDWTKSSAYLGAFCLSSIATMGAFAALYGEVTGRVSRVSAASLVRIGVFSSCVSLGVGVMWVALVLTGTLDEVFG</sequence>
<accession>A0AAV0TCL8</accession>
<evidence type="ECO:0000256" key="2">
    <source>
        <dbReference type="SAM" id="Phobius"/>
    </source>
</evidence>
<organism evidence="3 4">
    <name type="scientific">Hyaloperonospora brassicae</name>
    <name type="common">Brassica downy mildew</name>
    <name type="synonym">Peronospora brassicae</name>
    <dbReference type="NCBI Taxonomy" id="162125"/>
    <lineage>
        <taxon>Eukaryota</taxon>
        <taxon>Sar</taxon>
        <taxon>Stramenopiles</taxon>
        <taxon>Oomycota</taxon>
        <taxon>Peronosporomycetes</taxon>
        <taxon>Peronosporales</taxon>
        <taxon>Peronosporaceae</taxon>
        <taxon>Hyaloperonospora</taxon>
    </lineage>
</organism>
<dbReference type="Proteomes" id="UP001162031">
    <property type="component" value="Unassembled WGS sequence"/>
</dbReference>
<dbReference type="EMBL" id="CANTFL010000235">
    <property type="protein sequence ID" value="CAI5719524.1"/>
    <property type="molecule type" value="Genomic_DNA"/>
</dbReference>
<name>A0AAV0TCL8_HYABA</name>
<keyword evidence="2" id="KW-1133">Transmembrane helix</keyword>
<evidence type="ECO:0008006" key="5">
    <source>
        <dbReference type="Google" id="ProtNLM"/>
    </source>
</evidence>
<protein>
    <recommendedName>
        <fullName evidence="5">Urease accessory protein UreH-like transmembrane domain-containing protein</fullName>
    </recommendedName>
</protein>
<feature type="transmembrane region" description="Helical" evidence="2">
    <location>
        <begin position="275"/>
        <end position="298"/>
    </location>
</feature>
<dbReference type="PANTHER" id="PTHR33876:SF4">
    <property type="entry name" value="CHLOROPLAST PROTEIN FOR GROWTH AND FERTILITY 2"/>
    <property type="match status" value="1"/>
</dbReference>
<comment type="caution">
    <text evidence="3">The sequence shown here is derived from an EMBL/GenBank/DDBJ whole genome shotgun (WGS) entry which is preliminary data.</text>
</comment>
<keyword evidence="2" id="KW-0472">Membrane</keyword>
<evidence type="ECO:0000313" key="4">
    <source>
        <dbReference type="Proteomes" id="UP001162031"/>
    </source>
</evidence>
<dbReference type="AlphaFoldDB" id="A0AAV0TCL8"/>
<feature type="region of interest" description="Disordered" evidence="1">
    <location>
        <begin position="141"/>
        <end position="181"/>
    </location>
</feature>
<dbReference type="PANTHER" id="PTHR33876">
    <property type="entry name" value="UNNAMED PRODUCT"/>
    <property type="match status" value="1"/>
</dbReference>
<proteinExistence type="predicted"/>
<keyword evidence="2" id="KW-0812">Transmembrane</keyword>
<evidence type="ECO:0000313" key="3">
    <source>
        <dbReference type="EMBL" id="CAI5719524.1"/>
    </source>
</evidence>
<dbReference type="InterPro" id="IPR052776">
    <property type="entry name" value="Chloro_ReproSupport/MetalTrans"/>
</dbReference>
<feature type="transmembrane region" description="Helical" evidence="2">
    <location>
        <begin position="16"/>
        <end position="41"/>
    </location>
</feature>
<keyword evidence="4" id="KW-1185">Reference proteome</keyword>
<reference evidence="3" key="1">
    <citation type="submission" date="2022-12" db="EMBL/GenBank/DDBJ databases">
        <authorList>
            <person name="Webb A."/>
        </authorList>
    </citation>
    <scope>NUCLEOTIDE SEQUENCE</scope>
    <source>
        <strain evidence="3">Hp1</strain>
    </source>
</reference>
<evidence type="ECO:0000256" key="1">
    <source>
        <dbReference type="SAM" id="MobiDB-lite"/>
    </source>
</evidence>
<gene>
    <name evidence="3" type="ORF">HBR001_LOCUS2211</name>
</gene>
<feature type="transmembrane region" description="Helical" evidence="2">
    <location>
        <begin position="208"/>
        <end position="232"/>
    </location>
</feature>
<feature type="transmembrane region" description="Helical" evidence="2">
    <location>
        <begin position="89"/>
        <end position="107"/>
    </location>
</feature>